<dbReference type="GO" id="GO:0008023">
    <property type="term" value="C:transcription elongation factor complex"/>
    <property type="evidence" value="ECO:0007669"/>
    <property type="project" value="TreeGrafter"/>
</dbReference>
<dbReference type="PANTHER" id="PTHR10145">
    <property type="entry name" value="TRANSCRIPTION ELONGATION FACTOR SPT6"/>
    <property type="match status" value="1"/>
</dbReference>
<evidence type="ECO:0000313" key="4">
    <source>
        <dbReference type="EMBL" id="CAE0580530.1"/>
    </source>
</evidence>
<reference evidence="4" key="1">
    <citation type="submission" date="2021-01" db="EMBL/GenBank/DDBJ databases">
        <authorList>
            <person name="Corre E."/>
            <person name="Pelletier E."/>
            <person name="Niang G."/>
            <person name="Scheremetjew M."/>
            <person name="Finn R."/>
            <person name="Kale V."/>
            <person name="Holt S."/>
            <person name="Cochrane G."/>
            <person name="Meng A."/>
            <person name="Brown T."/>
            <person name="Cohen L."/>
        </authorList>
    </citation>
    <scope>NUCLEOTIDE SEQUENCE</scope>
    <source>
        <strain evidence="4">379</strain>
    </source>
</reference>
<feature type="compositionally biased region" description="Gly residues" evidence="1">
    <location>
        <begin position="758"/>
        <end position="795"/>
    </location>
</feature>
<dbReference type="GO" id="GO:0031491">
    <property type="term" value="F:nucleosome binding"/>
    <property type="evidence" value="ECO:0007669"/>
    <property type="project" value="TreeGrafter"/>
</dbReference>
<evidence type="ECO:0000259" key="2">
    <source>
        <dbReference type="Pfam" id="PF14633"/>
    </source>
</evidence>
<dbReference type="InterPro" id="IPR032706">
    <property type="entry name" value="Spt6_HHH"/>
</dbReference>
<evidence type="ECO:0008006" key="5">
    <source>
        <dbReference type="Google" id="ProtNLM"/>
    </source>
</evidence>
<evidence type="ECO:0000256" key="1">
    <source>
        <dbReference type="SAM" id="MobiDB-lite"/>
    </source>
</evidence>
<feature type="domain" description="Transcription elongation factor Spt6 helix-hairpin-helix motif" evidence="3">
    <location>
        <begin position="157"/>
        <end position="260"/>
    </location>
</feature>
<dbReference type="Gene3D" id="3.30.505.10">
    <property type="entry name" value="SH2 domain"/>
    <property type="match status" value="2"/>
</dbReference>
<feature type="region of interest" description="Disordered" evidence="1">
    <location>
        <begin position="749"/>
        <end position="798"/>
    </location>
</feature>
<dbReference type="CDD" id="cd09918">
    <property type="entry name" value="SH2_Nterm_SPT6_like"/>
    <property type="match status" value="1"/>
</dbReference>
<protein>
    <recommendedName>
        <fullName evidence="5">Spt6 SH2 domain-containing protein</fullName>
    </recommendedName>
</protein>
<organism evidence="4">
    <name type="scientific">Emiliania huxleyi</name>
    <name type="common">Coccolithophore</name>
    <name type="synonym">Pontosphaera huxleyi</name>
    <dbReference type="NCBI Taxonomy" id="2903"/>
    <lineage>
        <taxon>Eukaryota</taxon>
        <taxon>Haptista</taxon>
        <taxon>Haptophyta</taxon>
        <taxon>Prymnesiophyceae</taxon>
        <taxon>Isochrysidales</taxon>
        <taxon>Noelaerhabdaceae</taxon>
        <taxon>Emiliania</taxon>
    </lineage>
</organism>
<feature type="domain" description="Spt6 SH2" evidence="2">
    <location>
        <begin position="529"/>
        <end position="742"/>
    </location>
</feature>
<dbReference type="InterPro" id="IPR017072">
    <property type="entry name" value="TF_Spt6"/>
</dbReference>
<dbReference type="PANTHER" id="PTHR10145:SF6">
    <property type="entry name" value="TRANSCRIPTION ELONGATION FACTOR SPT6"/>
    <property type="match status" value="1"/>
</dbReference>
<name>A0A7S3TCJ5_EMIHU</name>
<dbReference type="InterPro" id="IPR035019">
    <property type="entry name" value="Spt6_SH2_N"/>
</dbReference>
<dbReference type="GO" id="GO:0140673">
    <property type="term" value="P:transcription elongation-coupled chromatin remodeling"/>
    <property type="evidence" value="ECO:0007669"/>
    <property type="project" value="InterPro"/>
</dbReference>
<dbReference type="Pfam" id="PF14635">
    <property type="entry name" value="HHH_7"/>
    <property type="match status" value="1"/>
</dbReference>
<dbReference type="Pfam" id="PF14633">
    <property type="entry name" value="SH2_2"/>
    <property type="match status" value="1"/>
</dbReference>
<gene>
    <name evidence="4" type="ORF">EHUX00137_LOCUS36200</name>
</gene>
<feature type="region of interest" description="Disordered" evidence="1">
    <location>
        <begin position="1"/>
        <end position="25"/>
    </location>
</feature>
<sequence length="810" mass="88945">MALRRKFTAPRERKPQPPLPSRPSREEVVLHGWEALWRYRAGDSLSEGTDGEAFAHELYRHGWDRQKELDGCNDPSGHGTVRQADLAASDERPAGWKPFSVHFADETLPRMWAVRPAARAELPDLTPTQCIALALARHVQDPFESVCHMLSPSGLELTQLPLSPLVGELPEPLLRAALSAELVDATCQRGVSVLEALTHPHRGAALQFVPGLGPRKAAALRRELLARRAQGGKHEITSRDGLHELLGPCVWANAVGFLKFEPPREPGEPRQPPGLDGMRIHPDDYRFARKMCLDAMTDVDAEEEAETPERLAAAVDVAMRAPNLAQIMDELELTDYNDYLHNQEGEKYMLSTLTDLRVELLHPFQDKRGDWSPLWEHGPLDKERLFELLTAETLSTLHGDDHDVRELYPPGHPHAGEPLLLRGGTLAQAAIVRPDNRGLKDGQMQFHIRLQCGVTGTIQEEDFSDQRRLPRRDGAGGPEVVMPVREGQLISVRVKTLNLVDHTCTATCAGKELQRAEYMTLAQERAKAAAEEAAKRSGGPVLSRGEFVKRRVGHPQFKNGTREQVRAFLAAMPVGETVFRPSSRADHLTATVKLTAHGPLLHVDILEKDKPSPAELGASLWIGRVESDASKQGDRFDDLDEILYRYVEPLVENMREVTGHRKFAPELSAEAVVERLNREKANSDMIAYALALYEKDATTVVIYVVRAEGRKHREAIKVSPAGFVYRDVAFNTLEEAIKHFKVEAFKPRQRPAATHTSGGAGWGGTGGVVGGGWGGQGGGGGAAGGGEGGCGGDGGAVQQWSQQPFQATAM</sequence>
<dbReference type="GO" id="GO:0042393">
    <property type="term" value="F:histone binding"/>
    <property type="evidence" value="ECO:0007669"/>
    <property type="project" value="TreeGrafter"/>
</dbReference>
<dbReference type="InterPro" id="IPR035420">
    <property type="entry name" value="Spt6_SH2"/>
</dbReference>
<dbReference type="Gene3D" id="1.10.150.850">
    <property type="entry name" value="Spt6, helix-hairpin-helix domain"/>
    <property type="match status" value="1"/>
</dbReference>
<dbReference type="InterPro" id="IPR042066">
    <property type="entry name" value="Spt6_death-like"/>
</dbReference>
<dbReference type="AlphaFoldDB" id="A0A7S3TCJ5"/>
<dbReference type="InterPro" id="IPR036860">
    <property type="entry name" value="SH2_dom_sf"/>
</dbReference>
<dbReference type="Gene3D" id="3.30.420.140">
    <property type="entry name" value="YqgF/RNase H-like domain"/>
    <property type="match status" value="1"/>
</dbReference>
<dbReference type="EMBL" id="HBIR01046337">
    <property type="protein sequence ID" value="CAE0580530.1"/>
    <property type="molecule type" value="Transcribed_RNA"/>
</dbReference>
<dbReference type="Gene3D" id="1.10.10.2740">
    <property type="entry name" value="Spt6, Death-like domain"/>
    <property type="match status" value="1"/>
</dbReference>
<evidence type="ECO:0000259" key="3">
    <source>
        <dbReference type="Pfam" id="PF14635"/>
    </source>
</evidence>
<dbReference type="GO" id="GO:0034728">
    <property type="term" value="P:nucleosome organization"/>
    <property type="evidence" value="ECO:0007669"/>
    <property type="project" value="TreeGrafter"/>
</dbReference>
<dbReference type="InterPro" id="IPR037027">
    <property type="entry name" value="YqgF/RNaseH-like_dom_sf"/>
</dbReference>
<proteinExistence type="predicted"/>
<accession>A0A7S3TCJ5</accession>